<name>A0A183GAQ5_HELPZ</name>
<accession>A0A3P8B9U3</accession>
<sequence length="192" mass="21208">MTTAFYGLLILAAVSSAYKIVLFAPDISNSQVGYNKRVSETLAKAGHDVTVVLVQTSEDPDKDVTFAKEIRVVPVNASSGLTKADLEEFQRLTVFGNVPMWHSAARKHFQQFMQSLIDGCRCQFLKATTSKAHHRIDAVLLCEGACGAISSTITPFSRSKMRDASQRAIQCTPLCFAFLLKHYVADVEDRNF</sequence>
<dbReference type="EMBL" id="UZAH01031149">
    <property type="protein sequence ID" value="VDP14090.1"/>
    <property type="molecule type" value="Genomic_DNA"/>
</dbReference>
<evidence type="ECO:0000256" key="1">
    <source>
        <dbReference type="SAM" id="SignalP"/>
    </source>
</evidence>
<feature type="chain" id="PRO_5044551954" evidence="1">
    <location>
        <begin position="18"/>
        <end position="192"/>
    </location>
</feature>
<reference evidence="4" key="2">
    <citation type="submission" date="2019-09" db="UniProtKB">
        <authorList>
            <consortium name="WormBaseParasite"/>
        </authorList>
    </citation>
    <scope>IDENTIFICATION</scope>
</reference>
<reference evidence="2 3" key="1">
    <citation type="submission" date="2018-11" db="EMBL/GenBank/DDBJ databases">
        <authorList>
            <consortium name="Pathogen Informatics"/>
        </authorList>
    </citation>
    <scope>NUCLEOTIDE SEQUENCE [LARGE SCALE GENOMIC DNA]</scope>
</reference>
<organism evidence="3 4">
    <name type="scientific">Heligmosomoides polygyrus</name>
    <name type="common">Parasitic roundworm</name>
    <dbReference type="NCBI Taxonomy" id="6339"/>
    <lineage>
        <taxon>Eukaryota</taxon>
        <taxon>Metazoa</taxon>
        <taxon>Ecdysozoa</taxon>
        <taxon>Nematoda</taxon>
        <taxon>Chromadorea</taxon>
        <taxon>Rhabditida</taxon>
        <taxon>Rhabditina</taxon>
        <taxon>Rhabditomorpha</taxon>
        <taxon>Strongyloidea</taxon>
        <taxon>Heligmosomidae</taxon>
        <taxon>Heligmosomoides</taxon>
    </lineage>
</organism>
<dbReference type="OrthoDB" id="5860458at2759"/>
<dbReference type="Proteomes" id="UP000050761">
    <property type="component" value="Unassembled WGS sequence"/>
</dbReference>
<feature type="signal peptide" evidence="1">
    <location>
        <begin position="1"/>
        <end position="17"/>
    </location>
</feature>
<gene>
    <name evidence="2" type="ORF">HPBE_LOCUS19119</name>
</gene>
<proteinExistence type="predicted"/>
<dbReference type="AlphaFoldDB" id="A0A183GAQ5"/>
<dbReference type="WBParaSite" id="HPBE_0001912001-mRNA-1">
    <property type="protein sequence ID" value="HPBE_0001912001-mRNA-1"/>
    <property type="gene ID" value="HPBE_0001912001"/>
</dbReference>
<keyword evidence="3" id="KW-1185">Reference proteome</keyword>
<accession>A0A183GAQ5</accession>
<evidence type="ECO:0000313" key="2">
    <source>
        <dbReference type="EMBL" id="VDP14090.1"/>
    </source>
</evidence>
<keyword evidence="1" id="KW-0732">Signal</keyword>
<protein>
    <submittedName>
        <fullName evidence="4">Glucuronosyltransferase</fullName>
    </submittedName>
</protein>
<evidence type="ECO:0000313" key="3">
    <source>
        <dbReference type="Proteomes" id="UP000050761"/>
    </source>
</evidence>
<evidence type="ECO:0000313" key="4">
    <source>
        <dbReference type="WBParaSite" id="HPBE_0001912001-mRNA-1"/>
    </source>
</evidence>